<keyword evidence="1" id="KW-1133">Transmembrane helix</keyword>
<evidence type="ECO:0000313" key="2">
    <source>
        <dbReference type="EMBL" id="GAD55367.1"/>
    </source>
</evidence>
<feature type="transmembrane region" description="Helical" evidence="1">
    <location>
        <begin position="37"/>
        <end position="56"/>
    </location>
</feature>
<protein>
    <recommendedName>
        <fullName evidence="4">DUF3329 domain-containing protein</fullName>
    </recommendedName>
</protein>
<reference evidence="2" key="1">
    <citation type="journal article" date="2013" name="Genome Announc.">
        <title>Draft Genome Sequence of Loktanella cinnabarina LL-001T, Isolated from Deep-Sea Floor Sediment.</title>
        <authorList>
            <person name="Nishi S."/>
            <person name="Tsubouchi T."/>
            <person name="Takaki Y."/>
            <person name="Koyanagi R."/>
            <person name="Satoh N."/>
            <person name="Maruyama T."/>
            <person name="Hatada Y."/>
        </authorList>
    </citation>
    <scope>NUCLEOTIDE SEQUENCE [LARGE SCALE GENOMIC DNA]</scope>
    <source>
        <strain evidence="2">LL-001</strain>
    </source>
</reference>
<evidence type="ECO:0008006" key="4">
    <source>
        <dbReference type="Google" id="ProtNLM"/>
    </source>
</evidence>
<keyword evidence="3" id="KW-1185">Reference proteome</keyword>
<accession>U2Z2U3</accession>
<name>U2Z2U3_9RHOB</name>
<keyword evidence="1" id="KW-0472">Membrane</keyword>
<sequence length="64" mass="7074">MIDFGHPWLRPLWRRVAVVAVAAGWGGVELVSGSPGWALLFLGLGGWLGWGLLLNYRPDDREDT</sequence>
<dbReference type="EMBL" id="BATB01000013">
    <property type="protein sequence ID" value="GAD55367.1"/>
    <property type="molecule type" value="Genomic_DNA"/>
</dbReference>
<comment type="caution">
    <text evidence="2">The sequence shown here is derived from an EMBL/GenBank/DDBJ whole genome shotgun (WGS) entry which is preliminary data.</text>
</comment>
<evidence type="ECO:0000313" key="3">
    <source>
        <dbReference type="Proteomes" id="UP000016566"/>
    </source>
</evidence>
<keyword evidence="1" id="KW-0812">Transmembrane</keyword>
<dbReference type="STRING" id="1337093.MBELCI_1419"/>
<dbReference type="Proteomes" id="UP000016566">
    <property type="component" value="Unassembled WGS sequence"/>
</dbReference>
<dbReference type="AlphaFoldDB" id="U2Z2U3"/>
<evidence type="ECO:0000256" key="1">
    <source>
        <dbReference type="SAM" id="Phobius"/>
    </source>
</evidence>
<proteinExistence type="predicted"/>
<organism evidence="2 3">
    <name type="scientific">Limimaricola cinnabarinus LL-001</name>
    <dbReference type="NCBI Taxonomy" id="1337093"/>
    <lineage>
        <taxon>Bacteria</taxon>
        <taxon>Pseudomonadati</taxon>
        <taxon>Pseudomonadota</taxon>
        <taxon>Alphaproteobacteria</taxon>
        <taxon>Rhodobacterales</taxon>
        <taxon>Paracoccaceae</taxon>
        <taxon>Limimaricola</taxon>
    </lineage>
</organism>
<gene>
    <name evidence="2" type="ORF">MBELCI_1419</name>
</gene>